<dbReference type="Gene3D" id="3.20.20.140">
    <property type="entry name" value="Metal-dependent hydrolases"/>
    <property type="match status" value="1"/>
</dbReference>
<organism evidence="4">
    <name type="scientific">Absidia glauca</name>
    <name type="common">Pin mould</name>
    <dbReference type="NCBI Taxonomy" id="4829"/>
    <lineage>
        <taxon>Eukaryota</taxon>
        <taxon>Fungi</taxon>
        <taxon>Fungi incertae sedis</taxon>
        <taxon>Mucoromycota</taxon>
        <taxon>Mucoromycotina</taxon>
        <taxon>Mucoromycetes</taxon>
        <taxon>Mucorales</taxon>
        <taxon>Cunninghamellaceae</taxon>
        <taxon>Absidia</taxon>
    </lineage>
</organism>
<dbReference type="STRING" id="4829.A0A163MVE9"/>
<dbReference type="SUPFAM" id="SSF89550">
    <property type="entry name" value="PHP domain-like"/>
    <property type="match status" value="1"/>
</dbReference>
<evidence type="ECO:0000313" key="4">
    <source>
        <dbReference type="EMBL" id="SAM09141.1"/>
    </source>
</evidence>
<comment type="subcellular location">
    <subcellularLocation>
        <location evidence="1">Nucleus</location>
    </subcellularLocation>
</comment>
<dbReference type="PANTHER" id="PTHR13031">
    <property type="entry name" value="RIBONUCLEASE P SUBUNIT P30"/>
    <property type="match status" value="1"/>
</dbReference>
<gene>
    <name evidence="4" type="primary">ABSGL_14815.1 scaffold 14966</name>
</gene>
<protein>
    <recommendedName>
        <fullName evidence="6">RNase P subunit p30</fullName>
    </recommendedName>
</protein>
<evidence type="ECO:0000256" key="2">
    <source>
        <dbReference type="ARBA" id="ARBA00007331"/>
    </source>
</evidence>
<dbReference type="GO" id="GO:0005655">
    <property type="term" value="C:nucleolar ribonuclease P complex"/>
    <property type="evidence" value="ECO:0007669"/>
    <property type="project" value="TreeGrafter"/>
</dbReference>
<keyword evidence="5" id="KW-1185">Reference proteome</keyword>
<dbReference type="AlphaFoldDB" id="A0A163MVE9"/>
<comment type="similarity">
    <text evidence="2">Belongs to the eukaryotic/archaeal RNase P protein component 3 family.</text>
</comment>
<dbReference type="Proteomes" id="UP000078561">
    <property type="component" value="Unassembled WGS sequence"/>
</dbReference>
<sequence>MYFDLNIPVVGHLDRTSRDKLTLILHRLSQYDDKVVVALNYTLKKYSTTKLPELVAPVEYDNMKILRRITMDTDIVLEESVWETLASNYDLVALRTSDRAVFERACESNHIDIISLHCTERLEFTLDPMKVQRATQNGIYFELQYGPGIRDDKSRGFVYQLGHALISCQIPNHLVISSGAEIVSELRAPFDVYYFAKSFGLPNDLAKHPCWKNPESLVTSKAL</sequence>
<dbReference type="OrthoDB" id="17948at2759"/>
<dbReference type="GO" id="GO:0003723">
    <property type="term" value="F:RNA binding"/>
    <property type="evidence" value="ECO:0007669"/>
    <property type="project" value="TreeGrafter"/>
</dbReference>
<dbReference type="InParanoid" id="A0A163MVE9"/>
<evidence type="ECO:0000313" key="5">
    <source>
        <dbReference type="Proteomes" id="UP000078561"/>
    </source>
</evidence>
<dbReference type="PANTHER" id="PTHR13031:SF0">
    <property type="entry name" value="RIBONUCLEASE P PROTEIN SUBUNIT P30"/>
    <property type="match status" value="1"/>
</dbReference>
<evidence type="ECO:0000256" key="3">
    <source>
        <dbReference type="ARBA" id="ARBA00022694"/>
    </source>
</evidence>
<dbReference type="GO" id="GO:0008033">
    <property type="term" value="P:tRNA processing"/>
    <property type="evidence" value="ECO:0007669"/>
    <property type="project" value="UniProtKB-KW"/>
</dbReference>
<proteinExistence type="inferred from homology"/>
<accession>A0A163MVE9</accession>
<dbReference type="InterPro" id="IPR016195">
    <property type="entry name" value="Pol/histidinol_Pase-like"/>
</dbReference>
<evidence type="ECO:0008006" key="6">
    <source>
        <dbReference type="Google" id="ProtNLM"/>
    </source>
</evidence>
<keyword evidence="3" id="KW-0819">tRNA processing</keyword>
<dbReference type="InterPro" id="IPR002738">
    <property type="entry name" value="RNase_P_p30"/>
</dbReference>
<name>A0A163MVE9_ABSGL</name>
<dbReference type="Pfam" id="PF01876">
    <property type="entry name" value="RNase_P_p30"/>
    <property type="match status" value="1"/>
</dbReference>
<evidence type="ECO:0000256" key="1">
    <source>
        <dbReference type="ARBA" id="ARBA00004123"/>
    </source>
</evidence>
<dbReference type="OMA" id="NIYFEIC"/>
<dbReference type="EMBL" id="LT554985">
    <property type="protein sequence ID" value="SAM09141.1"/>
    <property type="molecule type" value="Genomic_DNA"/>
</dbReference>
<reference evidence="4" key="1">
    <citation type="submission" date="2016-04" db="EMBL/GenBank/DDBJ databases">
        <authorList>
            <person name="Evans L.H."/>
            <person name="Alamgir A."/>
            <person name="Owens N."/>
            <person name="Weber N.D."/>
            <person name="Virtaneva K."/>
            <person name="Barbian K."/>
            <person name="Babar A."/>
            <person name="Rosenke K."/>
        </authorList>
    </citation>
    <scope>NUCLEOTIDE SEQUENCE [LARGE SCALE GENOMIC DNA]</scope>
    <source>
        <strain evidence="4">CBS 101.48</strain>
    </source>
</reference>